<dbReference type="InterPro" id="IPR003832">
    <property type="entry name" value="DUF212"/>
</dbReference>
<organism evidence="3">
    <name type="scientific">Selaginella moellendorffii</name>
    <name type="common">Spikemoss</name>
    <dbReference type="NCBI Taxonomy" id="88036"/>
    <lineage>
        <taxon>Eukaryota</taxon>
        <taxon>Viridiplantae</taxon>
        <taxon>Streptophyta</taxon>
        <taxon>Embryophyta</taxon>
        <taxon>Tracheophyta</taxon>
        <taxon>Lycopodiopsida</taxon>
        <taxon>Selaginellales</taxon>
        <taxon>Selaginellaceae</taxon>
        <taxon>Selaginella</taxon>
    </lineage>
</organism>
<dbReference type="AlphaFoldDB" id="D8QN25"/>
<reference evidence="2 3" key="1">
    <citation type="journal article" date="2011" name="Science">
        <title>The Selaginella genome identifies genetic changes associated with the evolution of vascular plants.</title>
        <authorList>
            <person name="Banks J.A."/>
            <person name="Nishiyama T."/>
            <person name="Hasebe M."/>
            <person name="Bowman J.L."/>
            <person name="Gribskov M."/>
            <person name="dePamphilis C."/>
            <person name="Albert V.A."/>
            <person name="Aono N."/>
            <person name="Aoyama T."/>
            <person name="Ambrose B.A."/>
            <person name="Ashton N.W."/>
            <person name="Axtell M.J."/>
            <person name="Barker E."/>
            <person name="Barker M.S."/>
            <person name="Bennetzen J.L."/>
            <person name="Bonawitz N.D."/>
            <person name="Chapple C."/>
            <person name="Cheng C."/>
            <person name="Correa L.G."/>
            <person name="Dacre M."/>
            <person name="DeBarry J."/>
            <person name="Dreyer I."/>
            <person name="Elias M."/>
            <person name="Engstrom E.M."/>
            <person name="Estelle M."/>
            <person name="Feng L."/>
            <person name="Finet C."/>
            <person name="Floyd S.K."/>
            <person name="Frommer W.B."/>
            <person name="Fujita T."/>
            <person name="Gramzow L."/>
            <person name="Gutensohn M."/>
            <person name="Harholt J."/>
            <person name="Hattori M."/>
            <person name="Heyl A."/>
            <person name="Hirai T."/>
            <person name="Hiwatashi Y."/>
            <person name="Ishikawa M."/>
            <person name="Iwata M."/>
            <person name="Karol K.G."/>
            <person name="Koehler B."/>
            <person name="Kolukisaoglu U."/>
            <person name="Kubo M."/>
            <person name="Kurata T."/>
            <person name="Lalonde S."/>
            <person name="Li K."/>
            <person name="Li Y."/>
            <person name="Litt A."/>
            <person name="Lyons E."/>
            <person name="Manning G."/>
            <person name="Maruyama T."/>
            <person name="Michael T.P."/>
            <person name="Mikami K."/>
            <person name="Miyazaki S."/>
            <person name="Morinaga S."/>
            <person name="Murata T."/>
            <person name="Mueller-Roeber B."/>
            <person name="Nelson D.R."/>
            <person name="Obara M."/>
            <person name="Oguri Y."/>
            <person name="Olmstead R.G."/>
            <person name="Onodera N."/>
            <person name="Petersen B.L."/>
            <person name="Pils B."/>
            <person name="Prigge M."/>
            <person name="Rensing S.A."/>
            <person name="Riano-Pachon D.M."/>
            <person name="Roberts A.W."/>
            <person name="Sato Y."/>
            <person name="Scheller H.V."/>
            <person name="Schulz B."/>
            <person name="Schulz C."/>
            <person name="Shakirov E.V."/>
            <person name="Shibagaki N."/>
            <person name="Shinohara N."/>
            <person name="Shippen D.E."/>
            <person name="Soerensen I."/>
            <person name="Sotooka R."/>
            <person name="Sugimoto N."/>
            <person name="Sugita M."/>
            <person name="Sumikawa N."/>
            <person name="Tanurdzic M."/>
            <person name="Theissen G."/>
            <person name="Ulvskov P."/>
            <person name="Wakazuki S."/>
            <person name="Weng J.K."/>
            <person name="Willats W.W."/>
            <person name="Wipf D."/>
            <person name="Wolf P.G."/>
            <person name="Yang L."/>
            <person name="Zimmer A.D."/>
            <person name="Zhu Q."/>
            <person name="Mitros T."/>
            <person name="Hellsten U."/>
            <person name="Loque D."/>
            <person name="Otillar R."/>
            <person name="Salamov A."/>
            <person name="Schmutz J."/>
            <person name="Shapiro H."/>
            <person name="Lindquist E."/>
            <person name="Lucas S."/>
            <person name="Rokhsar D."/>
            <person name="Grigoriev I.V."/>
        </authorList>
    </citation>
    <scope>NUCLEOTIDE SEQUENCE [LARGE SCALE GENOMIC DNA]</scope>
</reference>
<evidence type="ECO:0000313" key="2">
    <source>
        <dbReference type="EMBL" id="EFJ38031.1"/>
    </source>
</evidence>
<keyword evidence="1" id="KW-0472">Membrane</keyword>
<accession>D8QN25</accession>
<dbReference type="Pfam" id="PF02681">
    <property type="entry name" value="DUF212"/>
    <property type="match status" value="1"/>
</dbReference>
<dbReference type="PANTHER" id="PTHR31446:SF29">
    <property type="entry name" value="ACID PHOSPHATASE_VANADIUM-DEPENDENT HALOPEROXIDASE-RELATED PROTEIN"/>
    <property type="match status" value="1"/>
</dbReference>
<keyword evidence="1" id="KW-0812">Transmembrane</keyword>
<keyword evidence="1" id="KW-1133">Transmembrane helix</keyword>
<dbReference type="Gramene" id="EFJ38031">
    <property type="protein sequence ID" value="EFJ38031"/>
    <property type="gene ID" value="SELMODRAFT_74719"/>
</dbReference>
<keyword evidence="3" id="KW-1185">Reference proteome</keyword>
<sequence length="157" mass="16873">MASAHLSPVIVTLRANPTFMSGLVAWMVAQASKVLTTYVVYRRWDLRMLVGSGGMPSSHSALCLGLTTSVALSHGVGDALFPVCLGFSLIVMYDATGVRRHAGMQAEVLNMIIKDLFQGHPVSEKKLKELLGHTPLQVVAGALVGILVGWWCCLTPR</sequence>
<feature type="transmembrane region" description="Helical" evidence="1">
    <location>
        <begin position="136"/>
        <end position="154"/>
    </location>
</feature>
<dbReference type="InParanoid" id="D8QN25"/>
<dbReference type="OrthoDB" id="1716650at2759"/>
<protein>
    <recommendedName>
        <fullName evidence="4">Phosphatidic acid phosphatase type 2/haloperoxidase domain-containing protein</fullName>
    </recommendedName>
</protein>
<evidence type="ECO:0000256" key="1">
    <source>
        <dbReference type="SAM" id="Phobius"/>
    </source>
</evidence>
<evidence type="ECO:0000313" key="3">
    <source>
        <dbReference type="Proteomes" id="UP000001514"/>
    </source>
</evidence>
<dbReference type="eggNOG" id="ENOG502QPKC">
    <property type="taxonomic scope" value="Eukaryota"/>
</dbReference>
<gene>
    <name evidence="2" type="ORF">SELMODRAFT_74719</name>
</gene>
<evidence type="ECO:0008006" key="4">
    <source>
        <dbReference type="Google" id="ProtNLM"/>
    </source>
</evidence>
<name>D8QN25_SELML</name>
<dbReference type="PANTHER" id="PTHR31446">
    <property type="entry name" value="ACID PHOSPHATASE/VANADIUM-DEPENDENT HALOPEROXIDASE-RELATED PROTEIN"/>
    <property type="match status" value="1"/>
</dbReference>
<proteinExistence type="predicted"/>
<dbReference type="STRING" id="88036.D8QN25"/>
<dbReference type="HOGENOM" id="CLU_073969_1_1_1"/>
<dbReference type="EMBL" id="GL377565">
    <property type="protein sequence ID" value="EFJ38031.1"/>
    <property type="molecule type" value="Genomic_DNA"/>
</dbReference>
<dbReference type="KEGG" id="smo:SELMODRAFT_74719"/>
<dbReference type="FunCoup" id="D8QN25">
    <property type="interactions" value="754"/>
</dbReference>
<dbReference type="Proteomes" id="UP000001514">
    <property type="component" value="Unassembled WGS sequence"/>
</dbReference>